<evidence type="ECO:0000313" key="2">
    <source>
        <dbReference type="EMBL" id="CAF4591667.1"/>
    </source>
</evidence>
<dbReference type="EMBL" id="CAJOBJ010123811">
    <property type="protein sequence ID" value="CAF4689198.1"/>
    <property type="molecule type" value="Genomic_DNA"/>
</dbReference>
<evidence type="ECO:0000313" key="4">
    <source>
        <dbReference type="Proteomes" id="UP000676336"/>
    </source>
</evidence>
<feature type="non-terminal residue" evidence="1">
    <location>
        <position position="1"/>
    </location>
</feature>
<accession>A0A8S2YCG1</accession>
<name>A0A8S2YCG1_9BILA</name>
<comment type="caution">
    <text evidence="1">The sequence shown here is derived from an EMBL/GenBank/DDBJ whole genome shotgun (WGS) entry which is preliminary data.</text>
</comment>
<dbReference type="AlphaFoldDB" id="A0A8S2YCG1"/>
<dbReference type="EMBL" id="CAJOBJ010101892">
    <property type="protein sequence ID" value="CAF4591667.1"/>
    <property type="molecule type" value="Genomic_DNA"/>
</dbReference>
<sequence>MSSRVAQAIIFLKGIKIRPDPLPFRNDKRRDFCSRYDGYGDFCSG</sequence>
<reference evidence="1" key="1">
    <citation type="submission" date="2021-02" db="EMBL/GenBank/DDBJ databases">
        <authorList>
            <person name="Nowell W R."/>
        </authorList>
    </citation>
    <scope>NUCLEOTIDE SEQUENCE</scope>
</reference>
<protein>
    <submittedName>
        <fullName evidence="1">Uncharacterized protein</fullName>
    </submittedName>
</protein>
<organism evidence="1 4">
    <name type="scientific">Rotaria magnacalcarata</name>
    <dbReference type="NCBI Taxonomy" id="392030"/>
    <lineage>
        <taxon>Eukaryota</taxon>
        <taxon>Metazoa</taxon>
        <taxon>Spiralia</taxon>
        <taxon>Gnathifera</taxon>
        <taxon>Rotifera</taxon>
        <taxon>Eurotatoria</taxon>
        <taxon>Bdelloidea</taxon>
        <taxon>Philodinida</taxon>
        <taxon>Philodinidae</taxon>
        <taxon>Rotaria</taxon>
    </lineage>
</organism>
<dbReference type="Proteomes" id="UP000676336">
    <property type="component" value="Unassembled WGS sequence"/>
</dbReference>
<dbReference type="Proteomes" id="UP000681720">
    <property type="component" value="Unassembled WGS sequence"/>
</dbReference>
<evidence type="ECO:0000313" key="1">
    <source>
        <dbReference type="EMBL" id="CAF4553892.1"/>
    </source>
</evidence>
<proteinExistence type="predicted"/>
<evidence type="ECO:0000313" key="3">
    <source>
        <dbReference type="EMBL" id="CAF4689198.1"/>
    </source>
</evidence>
<dbReference type="EMBL" id="CAJOBI010093584">
    <property type="protein sequence ID" value="CAF4553892.1"/>
    <property type="molecule type" value="Genomic_DNA"/>
</dbReference>
<gene>
    <name evidence="2" type="ORF">GIL414_LOCUS38525</name>
    <name evidence="3" type="ORF">GIL414_LOCUS42597</name>
    <name evidence="1" type="ORF">SMN809_LOCUS37147</name>
</gene>